<organism evidence="2 3">
    <name type="scientific">Mariniflexile aquimaris</name>
    <dbReference type="NCBI Taxonomy" id="881009"/>
    <lineage>
        <taxon>Bacteria</taxon>
        <taxon>Pseudomonadati</taxon>
        <taxon>Bacteroidota</taxon>
        <taxon>Flavobacteriia</taxon>
        <taxon>Flavobacteriales</taxon>
        <taxon>Flavobacteriaceae</taxon>
        <taxon>Mariniflexile</taxon>
    </lineage>
</organism>
<dbReference type="Proteomes" id="UP001597011">
    <property type="component" value="Unassembled WGS sequence"/>
</dbReference>
<sequence>MKYLAILLAIYIFALNLAPCADYIPTHEDAKTEISHATDNHQHQDSDLCSPFCNCQCCHIHATYFKVVDFKIAINHISTKVYFHFDGLEKDFNASILQPPQV</sequence>
<feature type="chain" id="PRO_5046282027" evidence="1">
    <location>
        <begin position="21"/>
        <end position="102"/>
    </location>
</feature>
<reference evidence="3" key="1">
    <citation type="journal article" date="2019" name="Int. J. Syst. Evol. Microbiol.">
        <title>The Global Catalogue of Microorganisms (GCM) 10K type strain sequencing project: providing services to taxonomists for standard genome sequencing and annotation.</title>
        <authorList>
            <consortium name="The Broad Institute Genomics Platform"/>
            <consortium name="The Broad Institute Genome Sequencing Center for Infectious Disease"/>
            <person name="Wu L."/>
            <person name="Ma J."/>
        </authorList>
    </citation>
    <scope>NUCLEOTIDE SEQUENCE [LARGE SCALE GENOMIC DNA]</scope>
    <source>
        <strain evidence="3">CCUG 60529</strain>
    </source>
</reference>
<evidence type="ECO:0000256" key="1">
    <source>
        <dbReference type="SAM" id="SignalP"/>
    </source>
</evidence>
<keyword evidence="1" id="KW-0732">Signal</keyword>
<dbReference type="Pfam" id="PF20365">
    <property type="entry name" value="DUF6660"/>
    <property type="match status" value="1"/>
</dbReference>
<comment type="caution">
    <text evidence="2">The sequence shown here is derived from an EMBL/GenBank/DDBJ whole genome shotgun (WGS) entry which is preliminary data.</text>
</comment>
<gene>
    <name evidence="2" type="ORF">ACFQ0I_03515</name>
</gene>
<dbReference type="EMBL" id="JBHTIB010000002">
    <property type="protein sequence ID" value="MFD0834819.1"/>
    <property type="molecule type" value="Genomic_DNA"/>
</dbReference>
<evidence type="ECO:0000313" key="2">
    <source>
        <dbReference type="EMBL" id="MFD0834819.1"/>
    </source>
</evidence>
<proteinExistence type="predicted"/>
<dbReference type="RefSeq" id="WP_379939380.1">
    <property type="nucleotide sequence ID" value="NZ_JBHTIB010000002.1"/>
</dbReference>
<keyword evidence="3" id="KW-1185">Reference proteome</keyword>
<dbReference type="InterPro" id="IPR046601">
    <property type="entry name" value="DUF6660"/>
</dbReference>
<evidence type="ECO:0000313" key="3">
    <source>
        <dbReference type="Proteomes" id="UP001597011"/>
    </source>
</evidence>
<protein>
    <submittedName>
        <fullName evidence="2">DUF6660 family protein</fullName>
    </submittedName>
</protein>
<name>A0ABW3BPY0_9FLAO</name>
<feature type="signal peptide" evidence="1">
    <location>
        <begin position="1"/>
        <end position="20"/>
    </location>
</feature>
<accession>A0ABW3BPY0</accession>